<dbReference type="GO" id="GO:0000160">
    <property type="term" value="P:phosphorelay signal transduction system"/>
    <property type="evidence" value="ECO:0007669"/>
    <property type="project" value="UniProtKB-KW"/>
</dbReference>
<comment type="caution">
    <text evidence="7">The sequence shown here is derived from an EMBL/GenBank/DDBJ whole genome shotgun (WGS) entry which is preliminary data.</text>
</comment>
<dbReference type="PANTHER" id="PTHR43711:SF28">
    <property type="entry name" value="SENSOR HISTIDINE KINASE YXDK"/>
    <property type="match status" value="1"/>
</dbReference>
<dbReference type="InterPro" id="IPR005467">
    <property type="entry name" value="His_kinase_dom"/>
</dbReference>
<gene>
    <name evidence="7" type="ORF">DCP95_00515</name>
</gene>
<dbReference type="AlphaFoldDB" id="A0A3C1K8T0"/>
<dbReference type="SMART" id="SM00387">
    <property type="entry name" value="HATPase_c"/>
    <property type="match status" value="1"/>
</dbReference>
<organism evidence="7 8">
    <name type="scientific">Microbacterium ginsengisoli</name>
    <dbReference type="NCBI Taxonomy" id="400772"/>
    <lineage>
        <taxon>Bacteria</taxon>
        <taxon>Bacillati</taxon>
        <taxon>Actinomycetota</taxon>
        <taxon>Actinomycetes</taxon>
        <taxon>Micrococcales</taxon>
        <taxon>Microbacteriaceae</taxon>
        <taxon>Microbacterium</taxon>
    </lineage>
</organism>
<sequence length="129" mass="13617">RLRQAWLQLADNAAKYAPAGSTIEIGSAVVDDVARLWVRDHGPGIAPADRRRVFRRFDRAQAGRGVNGSGLGLAIVDAIARAHGGSCVVTETPGGGATLTIELPLHRSAPALPTPVRAEDVLHQRKASE</sequence>
<dbReference type="PRINTS" id="PR00344">
    <property type="entry name" value="BCTRLSENSOR"/>
</dbReference>
<evidence type="ECO:0000256" key="4">
    <source>
        <dbReference type="ARBA" id="ARBA00022777"/>
    </source>
</evidence>
<evidence type="ECO:0000313" key="7">
    <source>
        <dbReference type="EMBL" id="HAN23042.1"/>
    </source>
</evidence>
<dbReference type="InterPro" id="IPR003594">
    <property type="entry name" value="HATPase_dom"/>
</dbReference>
<evidence type="ECO:0000259" key="6">
    <source>
        <dbReference type="PROSITE" id="PS50109"/>
    </source>
</evidence>
<dbReference type="GO" id="GO:0004673">
    <property type="term" value="F:protein histidine kinase activity"/>
    <property type="evidence" value="ECO:0007669"/>
    <property type="project" value="UniProtKB-EC"/>
</dbReference>
<dbReference type="Proteomes" id="UP000257479">
    <property type="component" value="Unassembled WGS sequence"/>
</dbReference>
<dbReference type="PANTHER" id="PTHR43711">
    <property type="entry name" value="TWO-COMPONENT HISTIDINE KINASE"/>
    <property type="match status" value="1"/>
</dbReference>
<protein>
    <recommendedName>
        <fullName evidence="2">histidine kinase</fullName>
        <ecNumber evidence="2">2.7.13.3</ecNumber>
    </recommendedName>
</protein>
<dbReference type="InterPro" id="IPR036890">
    <property type="entry name" value="HATPase_C_sf"/>
</dbReference>
<evidence type="ECO:0000256" key="1">
    <source>
        <dbReference type="ARBA" id="ARBA00000085"/>
    </source>
</evidence>
<evidence type="ECO:0000256" key="2">
    <source>
        <dbReference type="ARBA" id="ARBA00012438"/>
    </source>
</evidence>
<dbReference type="EC" id="2.7.13.3" evidence="2"/>
<name>A0A3C1K8T0_9MICO</name>
<dbReference type="InterPro" id="IPR004358">
    <property type="entry name" value="Sig_transdc_His_kin-like_C"/>
</dbReference>
<comment type="catalytic activity">
    <reaction evidence="1">
        <text>ATP + protein L-histidine = ADP + protein N-phospho-L-histidine.</text>
        <dbReference type="EC" id="2.7.13.3"/>
    </reaction>
</comment>
<evidence type="ECO:0000256" key="3">
    <source>
        <dbReference type="ARBA" id="ARBA00022679"/>
    </source>
</evidence>
<reference evidence="7 8" key="1">
    <citation type="journal article" date="2018" name="Nat. Biotechnol.">
        <title>A standardized bacterial taxonomy based on genome phylogeny substantially revises the tree of life.</title>
        <authorList>
            <person name="Parks D.H."/>
            <person name="Chuvochina M."/>
            <person name="Waite D.W."/>
            <person name="Rinke C."/>
            <person name="Skarshewski A."/>
            <person name="Chaumeil P.A."/>
            <person name="Hugenholtz P."/>
        </authorList>
    </citation>
    <scope>NUCLEOTIDE SEQUENCE [LARGE SCALE GENOMIC DNA]</scope>
    <source>
        <strain evidence="7">UBA9152</strain>
    </source>
</reference>
<dbReference type="CDD" id="cd00075">
    <property type="entry name" value="HATPase"/>
    <property type="match status" value="1"/>
</dbReference>
<evidence type="ECO:0000256" key="5">
    <source>
        <dbReference type="ARBA" id="ARBA00023012"/>
    </source>
</evidence>
<dbReference type="Pfam" id="PF02518">
    <property type="entry name" value="HATPase_c"/>
    <property type="match status" value="1"/>
</dbReference>
<keyword evidence="4 7" id="KW-0418">Kinase</keyword>
<feature type="domain" description="Histidine kinase" evidence="6">
    <location>
        <begin position="1"/>
        <end position="107"/>
    </location>
</feature>
<dbReference type="SUPFAM" id="SSF55874">
    <property type="entry name" value="ATPase domain of HSP90 chaperone/DNA topoisomerase II/histidine kinase"/>
    <property type="match status" value="1"/>
</dbReference>
<evidence type="ECO:0000313" key="8">
    <source>
        <dbReference type="Proteomes" id="UP000257479"/>
    </source>
</evidence>
<dbReference type="PROSITE" id="PS50109">
    <property type="entry name" value="HIS_KIN"/>
    <property type="match status" value="1"/>
</dbReference>
<accession>A0A3C1K8T0</accession>
<keyword evidence="5" id="KW-0902">Two-component regulatory system</keyword>
<feature type="non-terminal residue" evidence="7">
    <location>
        <position position="1"/>
    </location>
</feature>
<dbReference type="EMBL" id="DMNG01000005">
    <property type="protein sequence ID" value="HAN23042.1"/>
    <property type="molecule type" value="Genomic_DNA"/>
</dbReference>
<dbReference type="Gene3D" id="3.30.565.10">
    <property type="entry name" value="Histidine kinase-like ATPase, C-terminal domain"/>
    <property type="match status" value="1"/>
</dbReference>
<keyword evidence="3" id="KW-0808">Transferase</keyword>
<proteinExistence type="predicted"/>
<dbReference type="InterPro" id="IPR050736">
    <property type="entry name" value="Sensor_HK_Regulatory"/>
</dbReference>